<evidence type="ECO:0000313" key="7">
    <source>
        <dbReference type="EMBL" id="KRH44555.1"/>
    </source>
</evidence>
<evidence type="ECO:0000256" key="1">
    <source>
        <dbReference type="ARBA" id="ARBA00004141"/>
    </source>
</evidence>
<dbReference type="NCBIfam" id="TIGR01197">
    <property type="entry name" value="nramp"/>
    <property type="match status" value="1"/>
</dbReference>
<dbReference type="SMR" id="A0A0R0IWZ1"/>
<dbReference type="InterPro" id="IPR001046">
    <property type="entry name" value="NRAMP_fam"/>
</dbReference>
<keyword evidence="4 6" id="KW-1133">Transmembrane helix</keyword>
<dbReference type="Gramene" id="KRH44555">
    <property type="protein sequence ID" value="KRH44555"/>
    <property type="gene ID" value="GLYMA_08G218200"/>
</dbReference>
<feature type="transmembrane region" description="Helical" evidence="6">
    <location>
        <begin position="121"/>
        <end position="143"/>
    </location>
</feature>
<dbReference type="AlphaFoldDB" id="A0A0R0IWZ1"/>
<reference evidence="7" key="3">
    <citation type="submission" date="2018-07" db="EMBL/GenBank/DDBJ databases">
        <title>WGS assembly of Glycine max.</title>
        <authorList>
            <person name="Schmutz J."/>
            <person name="Cannon S."/>
            <person name="Schlueter J."/>
            <person name="Ma J."/>
            <person name="Mitros T."/>
            <person name="Nelson W."/>
            <person name="Hyten D."/>
            <person name="Song Q."/>
            <person name="Thelen J."/>
            <person name="Cheng J."/>
            <person name="Xu D."/>
            <person name="Hellsten U."/>
            <person name="May G."/>
            <person name="Yu Y."/>
            <person name="Sakurai T."/>
            <person name="Umezawa T."/>
            <person name="Bhattacharyya M."/>
            <person name="Sandhu D."/>
            <person name="Valliyodan B."/>
            <person name="Lindquist E."/>
            <person name="Peto M."/>
            <person name="Grant D."/>
            <person name="Shu S."/>
            <person name="Goodstein D."/>
            <person name="Barry K."/>
            <person name="Futrell-Griggs M."/>
            <person name="Abernathy B."/>
            <person name="Du J."/>
            <person name="Tian Z."/>
            <person name="Zhu L."/>
            <person name="Gill N."/>
            <person name="Joshi T."/>
            <person name="Libault M."/>
            <person name="Sethuraman A."/>
            <person name="Zhang X."/>
            <person name="Shinozaki K."/>
            <person name="Nguyen H."/>
            <person name="Wing R."/>
            <person name="Cregan P."/>
            <person name="Specht J."/>
            <person name="Grimwood J."/>
            <person name="Rokhsar D."/>
            <person name="Stacey G."/>
            <person name="Shoemaker R."/>
            <person name="Jackson S."/>
        </authorList>
    </citation>
    <scope>NUCLEOTIDE SEQUENCE</scope>
    <source>
        <tissue evidence="7">Callus</tissue>
    </source>
</reference>
<name>A0A0R0IWZ1_SOYBN</name>
<dbReference type="EMBL" id="CM000841">
    <property type="protein sequence ID" value="KRH44555.1"/>
    <property type="molecule type" value="Genomic_DNA"/>
</dbReference>
<evidence type="ECO:0000256" key="4">
    <source>
        <dbReference type="ARBA" id="ARBA00022989"/>
    </source>
</evidence>
<feature type="transmembrane region" description="Helical" evidence="6">
    <location>
        <begin position="163"/>
        <end position="188"/>
    </location>
</feature>
<comment type="similarity">
    <text evidence="2">Belongs to the NRAMP (TC 2.A.55) family.</text>
</comment>
<dbReference type="NCBIfam" id="NF001923">
    <property type="entry name" value="PRK00701.1"/>
    <property type="match status" value="1"/>
</dbReference>
<organism evidence="7">
    <name type="scientific">Glycine max</name>
    <name type="common">Soybean</name>
    <name type="synonym">Glycine hispida</name>
    <dbReference type="NCBI Taxonomy" id="3847"/>
    <lineage>
        <taxon>Eukaryota</taxon>
        <taxon>Viridiplantae</taxon>
        <taxon>Streptophyta</taxon>
        <taxon>Embryophyta</taxon>
        <taxon>Tracheophyta</taxon>
        <taxon>Spermatophyta</taxon>
        <taxon>Magnoliopsida</taxon>
        <taxon>eudicotyledons</taxon>
        <taxon>Gunneridae</taxon>
        <taxon>Pentapetalae</taxon>
        <taxon>rosids</taxon>
        <taxon>fabids</taxon>
        <taxon>Fabales</taxon>
        <taxon>Fabaceae</taxon>
        <taxon>Papilionoideae</taxon>
        <taxon>50 kb inversion clade</taxon>
        <taxon>NPAAA clade</taxon>
        <taxon>indigoferoid/millettioid clade</taxon>
        <taxon>Phaseoleae</taxon>
        <taxon>Glycine</taxon>
        <taxon>Glycine subgen. Soja</taxon>
    </lineage>
</organism>
<dbReference type="ExpressionAtlas" id="A0A0R0IWZ1">
    <property type="expression patterns" value="baseline and differential"/>
</dbReference>
<dbReference type="HAMAP" id="MF_00221">
    <property type="entry name" value="NRAMP"/>
    <property type="match status" value="1"/>
</dbReference>
<dbReference type="GO" id="GO:0030026">
    <property type="term" value="P:intracellular manganese ion homeostasis"/>
    <property type="evidence" value="ECO:0000318"/>
    <property type="project" value="GO_Central"/>
</dbReference>
<feature type="transmembrane region" description="Helical" evidence="6">
    <location>
        <begin position="433"/>
        <end position="453"/>
    </location>
</feature>
<feature type="transmembrane region" description="Helical" evidence="6">
    <location>
        <begin position="509"/>
        <end position="531"/>
    </location>
</feature>
<dbReference type="OrthoDB" id="409173at2759"/>
<feature type="transmembrane region" description="Helical" evidence="6">
    <location>
        <begin position="86"/>
        <end position="101"/>
    </location>
</feature>
<dbReference type="NCBIfam" id="NF037982">
    <property type="entry name" value="Nramp_1"/>
    <property type="match status" value="1"/>
</dbReference>
<keyword evidence="3 6" id="KW-0812">Transmembrane</keyword>
<comment type="subcellular location">
    <subcellularLocation>
        <location evidence="1">Membrane</location>
        <topology evidence="1">Multi-pass membrane protein</topology>
    </subcellularLocation>
</comment>
<evidence type="ECO:0000256" key="5">
    <source>
        <dbReference type="ARBA" id="ARBA00023136"/>
    </source>
</evidence>
<keyword evidence="9" id="KW-1185">Reference proteome</keyword>
<dbReference type="PaxDb" id="3847-GLYMA08G23320.3"/>
<feature type="transmembrane region" description="Helical" evidence="6">
    <location>
        <begin position="304"/>
        <end position="328"/>
    </location>
</feature>
<dbReference type="PRINTS" id="PR00447">
    <property type="entry name" value="NATRESASSCMP"/>
</dbReference>
<dbReference type="Pfam" id="PF01566">
    <property type="entry name" value="Nramp"/>
    <property type="match status" value="1"/>
</dbReference>
<dbReference type="EnsemblPlants" id="KRH44555">
    <property type="protein sequence ID" value="KRH44555"/>
    <property type="gene ID" value="GLYMA_08G218200"/>
</dbReference>
<dbReference type="GO" id="GO:0005886">
    <property type="term" value="C:plasma membrane"/>
    <property type="evidence" value="ECO:0000318"/>
    <property type="project" value="GO_Central"/>
</dbReference>
<feature type="transmembrane region" description="Helical" evidence="6">
    <location>
        <begin position="225"/>
        <end position="243"/>
    </location>
</feature>
<accession>A0A0R0IWZ1</accession>
<dbReference type="GO" id="GO:0006879">
    <property type="term" value="P:intracellular iron ion homeostasis"/>
    <property type="evidence" value="ECO:0000318"/>
    <property type="project" value="GO_Central"/>
</dbReference>
<feature type="transmembrane region" description="Helical" evidence="6">
    <location>
        <begin position="194"/>
        <end position="213"/>
    </location>
</feature>
<dbReference type="GeneID" id="100800523"/>
<keyword evidence="5 6" id="KW-0472">Membrane</keyword>
<feature type="transmembrane region" description="Helical" evidence="6">
    <location>
        <begin position="465"/>
        <end position="489"/>
    </location>
</feature>
<dbReference type="GO" id="GO:0034755">
    <property type="term" value="P:iron ion transmembrane transport"/>
    <property type="evidence" value="ECO:0000318"/>
    <property type="project" value="GO_Central"/>
</dbReference>
<dbReference type="GO" id="GO:0005384">
    <property type="term" value="F:manganese ion transmembrane transporter activity"/>
    <property type="evidence" value="ECO:0000318"/>
    <property type="project" value="GO_Central"/>
</dbReference>
<evidence type="ECO:0000313" key="9">
    <source>
        <dbReference type="Proteomes" id="UP000008827"/>
    </source>
</evidence>
<reference evidence="8" key="2">
    <citation type="submission" date="2018-02" db="UniProtKB">
        <authorList>
            <consortium name="EnsemblPlants"/>
        </authorList>
    </citation>
    <scope>IDENTIFICATION</scope>
    <source>
        <strain evidence="8">Williams 82</strain>
    </source>
</reference>
<sequence>MHTYYIILAVSVRSHVTRTLPFFPLFINFHKLRSRLENMTVTGSSSGQPQFIASTGGSRSFSNAPLIENSDTDQIVVPDRTSWKNLFAYIGPGFLVSIAYIDPGNFETDLQSGAQYKYELLWIILVASCAALLIQTMAANLGVVTGMHLAEHCRAEYSRVPNFILWVIAEIAVVACDIPEVIGTAFALNMLFNIPVWIGVLLTGSSTLILLALQQYGIRKLEFFIAFLVFTIAGCFMAELGYAKPVAKEVVTGLFVPKLQGHGATGLAISLLGAMVMPHNLFLHSALVLSRKIPRSVRGIKEACRFYMIESAFALTVAFLINISVISVSGAVCNSSNLSAGDQNSCQDLDLNKASFLLRNVLGKWSSKLFAIALLASGQSSTITGTYAGQYVMQGFLDLRLKSWIRNLLTRCLAIVPSLIVALIGGSAGAGELIIIASMILSFELPFALIPLLKFTSSKIKMGEHVNSITISAITWIIGSLIMGINIYYLLTSFVKLLLHVHLKIVTKVFLGILGFSGVTLYMGGIAYLVFRKNKKTTHFLAFRTSEEQQVANEQGDISMYNLPREDIVSMQLPQNSRSPTDIDREIS</sequence>
<reference evidence="7 8" key="1">
    <citation type="journal article" date="2010" name="Nature">
        <title>Genome sequence of the palaeopolyploid soybean.</title>
        <authorList>
            <person name="Schmutz J."/>
            <person name="Cannon S.B."/>
            <person name="Schlueter J."/>
            <person name="Ma J."/>
            <person name="Mitros T."/>
            <person name="Nelson W."/>
            <person name="Hyten D.L."/>
            <person name="Song Q."/>
            <person name="Thelen J.J."/>
            <person name="Cheng J."/>
            <person name="Xu D."/>
            <person name="Hellsten U."/>
            <person name="May G.D."/>
            <person name="Yu Y."/>
            <person name="Sakurai T."/>
            <person name="Umezawa T."/>
            <person name="Bhattacharyya M.K."/>
            <person name="Sandhu D."/>
            <person name="Valliyodan B."/>
            <person name="Lindquist E."/>
            <person name="Peto M."/>
            <person name="Grant D."/>
            <person name="Shu S."/>
            <person name="Goodstein D."/>
            <person name="Barry K."/>
            <person name="Futrell-Griggs M."/>
            <person name="Abernathy B."/>
            <person name="Du J."/>
            <person name="Tian Z."/>
            <person name="Zhu L."/>
            <person name="Gill N."/>
            <person name="Joshi T."/>
            <person name="Libault M."/>
            <person name="Sethuraman A."/>
            <person name="Zhang X.-C."/>
            <person name="Shinozaki K."/>
            <person name="Nguyen H.T."/>
            <person name="Wing R.A."/>
            <person name="Cregan P."/>
            <person name="Specht J."/>
            <person name="Grimwood J."/>
            <person name="Rokhsar D."/>
            <person name="Stacey G."/>
            <person name="Shoemaker R.C."/>
            <person name="Jackson S.A."/>
        </authorList>
    </citation>
    <scope>NUCLEOTIDE SEQUENCE [LARGE SCALE GENOMIC DNA]</scope>
    <source>
        <strain evidence="8">cv. Williams 82</strain>
        <tissue evidence="7">Callus</tissue>
    </source>
</reference>
<evidence type="ECO:0000256" key="2">
    <source>
        <dbReference type="ARBA" id="ARBA00009965"/>
    </source>
</evidence>
<dbReference type="PANTHER" id="PTHR11706">
    <property type="entry name" value="SOLUTE CARRIER PROTEIN FAMILY 11 MEMBER"/>
    <property type="match status" value="1"/>
</dbReference>
<evidence type="ECO:0000256" key="3">
    <source>
        <dbReference type="ARBA" id="ARBA00022692"/>
    </source>
</evidence>
<gene>
    <name evidence="8" type="primary">NRAMP5B</name>
    <name evidence="7" type="ORF">GLYMA_08G218200</name>
</gene>
<feature type="transmembrane region" description="Helical" evidence="6">
    <location>
        <begin position="263"/>
        <end position="283"/>
    </location>
</feature>
<dbReference type="STRING" id="3847.A0A0R0IWZ1"/>
<evidence type="ECO:0000256" key="6">
    <source>
        <dbReference type="SAM" id="Phobius"/>
    </source>
</evidence>
<protein>
    <submittedName>
        <fullName evidence="7 8">Uncharacterized protein</fullName>
    </submittedName>
</protein>
<dbReference type="GO" id="GO:0006828">
    <property type="term" value="P:manganese ion transport"/>
    <property type="evidence" value="ECO:0000318"/>
    <property type="project" value="GO_Central"/>
</dbReference>
<dbReference type="RefSeq" id="XP_014634646.1">
    <property type="nucleotide sequence ID" value="XM_014779160.3"/>
</dbReference>
<dbReference type="PANTHER" id="PTHR11706:SF54">
    <property type="entry name" value="METAL TRANSPORTER NRAMP1"/>
    <property type="match status" value="1"/>
</dbReference>
<evidence type="ECO:0000313" key="8">
    <source>
        <dbReference type="EnsemblPlants" id="KRH44555"/>
    </source>
</evidence>
<feature type="transmembrane region" description="Helical" evidence="6">
    <location>
        <begin position="369"/>
        <end position="388"/>
    </location>
</feature>
<dbReference type="Proteomes" id="UP000008827">
    <property type="component" value="Chromosome 8"/>
</dbReference>
<proteinExistence type="inferred from homology"/>
<feature type="transmembrane region" description="Helical" evidence="6">
    <location>
        <begin position="408"/>
        <end position="427"/>
    </location>
</feature>